<dbReference type="PANTHER" id="PTHR38011:SF7">
    <property type="entry name" value="2,5-DIAMINO-6-RIBOSYLAMINO-4(3H)-PYRIMIDINONE 5'-PHOSPHATE REDUCTASE"/>
    <property type="match status" value="1"/>
</dbReference>
<feature type="domain" description="CMP/dCMP-type deaminase" evidence="17">
    <location>
        <begin position="1"/>
        <end position="125"/>
    </location>
</feature>
<evidence type="ECO:0000256" key="6">
    <source>
        <dbReference type="ARBA" id="ARBA00022619"/>
    </source>
</evidence>
<dbReference type="AlphaFoldDB" id="A0A3D8L8R8"/>
<evidence type="ECO:0000256" key="12">
    <source>
        <dbReference type="ARBA" id="ARBA00023268"/>
    </source>
</evidence>
<dbReference type="PROSITE" id="PS51747">
    <property type="entry name" value="CYT_DCMP_DEAMINASES_2"/>
    <property type="match status" value="1"/>
</dbReference>
<dbReference type="EC" id="1.1.1.193" evidence="13"/>
<dbReference type="GO" id="GO:0008703">
    <property type="term" value="F:5-amino-6-(5-phosphoribosylamino)uracil reductase activity"/>
    <property type="evidence" value="ECO:0007669"/>
    <property type="project" value="UniProtKB-EC"/>
</dbReference>
<dbReference type="PANTHER" id="PTHR38011">
    <property type="entry name" value="DIHYDROFOLATE REDUCTASE FAMILY PROTEIN (AFU_ORTHOLOGUE AFUA_8G06820)"/>
    <property type="match status" value="1"/>
</dbReference>
<evidence type="ECO:0000256" key="14">
    <source>
        <dbReference type="PIRSR" id="PIRSR006769-1"/>
    </source>
</evidence>
<evidence type="ECO:0000256" key="10">
    <source>
        <dbReference type="ARBA" id="ARBA00022857"/>
    </source>
</evidence>
<accession>A0A3D8L8R8</accession>
<comment type="pathway">
    <text evidence="3 13">Cofactor biosynthesis; riboflavin biosynthesis; 5-amino-6-(D-ribitylamino)uracil from GTP: step 3/4.</text>
</comment>
<dbReference type="PIRSF" id="PIRSF006769">
    <property type="entry name" value="RibD"/>
    <property type="match status" value="1"/>
</dbReference>
<protein>
    <recommendedName>
        <fullName evidence="13">Riboflavin biosynthesis protein RibD</fullName>
    </recommendedName>
    <domain>
        <recommendedName>
            <fullName evidence="13">Diaminohydroxyphosphoribosylaminopyrimidine deaminase</fullName>
            <shortName evidence="13">DRAP deaminase</shortName>
            <ecNumber evidence="13">3.5.4.26</ecNumber>
        </recommendedName>
        <alternativeName>
            <fullName evidence="13">Riboflavin-specific deaminase</fullName>
        </alternativeName>
    </domain>
    <domain>
        <recommendedName>
            <fullName evidence="13">5-amino-6-(5-phosphoribosylamino)uracil reductase</fullName>
            <ecNumber evidence="13">1.1.1.193</ecNumber>
        </recommendedName>
        <alternativeName>
            <fullName evidence="13">HTP reductase</fullName>
        </alternativeName>
    </domain>
</protein>
<dbReference type="InterPro" id="IPR002734">
    <property type="entry name" value="RibDG_C"/>
</dbReference>
<keyword evidence="11 13" id="KW-0560">Oxidoreductase</keyword>
<dbReference type="InterPro" id="IPR024072">
    <property type="entry name" value="DHFR-like_dom_sf"/>
</dbReference>
<comment type="cofactor">
    <cofactor evidence="13 16">
        <name>Zn(2+)</name>
        <dbReference type="ChEBI" id="CHEBI:29105"/>
    </cofactor>
    <text evidence="13 16">Binds 1 zinc ion.</text>
</comment>
<evidence type="ECO:0000313" key="18">
    <source>
        <dbReference type="EMBL" id="RDV13811.1"/>
    </source>
</evidence>
<keyword evidence="6 13" id="KW-0686">Riboflavin biosynthesis</keyword>
<evidence type="ECO:0000256" key="16">
    <source>
        <dbReference type="PIRSR" id="PIRSR006769-3"/>
    </source>
</evidence>
<dbReference type="SUPFAM" id="SSF53927">
    <property type="entry name" value="Cytidine deaminase-like"/>
    <property type="match status" value="1"/>
</dbReference>
<dbReference type="GO" id="GO:0009231">
    <property type="term" value="P:riboflavin biosynthetic process"/>
    <property type="evidence" value="ECO:0007669"/>
    <property type="project" value="UniProtKB-UniPathway"/>
</dbReference>
<dbReference type="InterPro" id="IPR016192">
    <property type="entry name" value="APOBEC/CMP_deaminase_Zn-bd"/>
</dbReference>
<dbReference type="Proteomes" id="UP000256708">
    <property type="component" value="Unassembled WGS sequence"/>
</dbReference>
<dbReference type="EC" id="3.5.4.26" evidence="13"/>
<reference evidence="19" key="1">
    <citation type="submission" date="2018-08" db="EMBL/GenBank/DDBJ databases">
        <authorList>
            <person name="Liu Z.-W."/>
            <person name="Du Z.-J."/>
        </authorList>
    </citation>
    <scope>NUCLEOTIDE SEQUENCE [LARGE SCALE GENOMIC DNA]</scope>
    <source>
        <strain evidence="19">H4X</strain>
    </source>
</reference>
<dbReference type="GO" id="GO:0008835">
    <property type="term" value="F:diaminohydroxyphosphoribosylaminopyrimidine deaminase activity"/>
    <property type="evidence" value="ECO:0007669"/>
    <property type="project" value="UniProtKB-EC"/>
</dbReference>
<dbReference type="NCBIfam" id="TIGR00326">
    <property type="entry name" value="eubact_ribD"/>
    <property type="match status" value="1"/>
</dbReference>
<evidence type="ECO:0000256" key="1">
    <source>
        <dbReference type="ARBA" id="ARBA00002151"/>
    </source>
</evidence>
<evidence type="ECO:0000256" key="9">
    <source>
        <dbReference type="ARBA" id="ARBA00022833"/>
    </source>
</evidence>
<dbReference type="InterPro" id="IPR004794">
    <property type="entry name" value="Eubact_RibD"/>
</dbReference>
<dbReference type="OrthoDB" id="9800865at2"/>
<dbReference type="FunFam" id="3.40.140.10:FF:000025">
    <property type="entry name" value="Riboflavin biosynthesis protein RibD"/>
    <property type="match status" value="1"/>
</dbReference>
<feature type="binding site" evidence="16">
    <location>
        <position position="77"/>
    </location>
    <ligand>
        <name>Zn(2+)</name>
        <dbReference type="ChEBI" id="CHEBI:29105"/>
        <note>catalytic</note>
    </ligand>
</feature>
<evidence type="ECO:0000256" key="8">
    <source>
        <dbReference type="ARBA" id="ARBA00022801"/>
    </source>
</evidence>
<comment type="catalytic activity">
    <reaction evidence="13">
        <text>5-amino-6-(5-phospho-D-ribitylamino)uracil + NADP(+) = 5-amino-6-(5-phospho-D-ribosylamino)uracil + NADPH + H(+)</text>
        <dbReference type="Rhea" id="RHEA:17845"/>
        <dbReference type="ChEBI" id="CHEBI:15378"/>
        <dbReference type="ChEBI" id="CHEBI:57783"/>
        <dbReference type="ChEBI" id="CHEBI:58349"/>
        <dbReference type="ChEBI" id="CHEBI:58421"/>
        <dbReference type="ChEBI" id="CHEBI:58453"/>
        <dbReference type="EC" id="1.1.1.193"/>
    </reaction>
</comment>
<evidence type="ECO:0000256" key="2">
    <source>
        <dbReference type="ARBA" id="ARBA00004882"/>
    </source>
</evidence>
<evidence type="ECO:0000313" key="19">
    <source>
        <dbReference type="Proteomes" id="UP000256708"/>
    </source>
</evidence>
<organism evidence="18 19">
    <name type="scientific">Pontibacter diazotrophicus</name>
    <dbReference type="NCBI Taxonomy" id="1400979"/>
    <lineage>
        <taxon>Bacteria</taxon>
        <taxon>Pseudomonadati</taxon>
        <taxon>Bacteroidota</taxon>
        <taxon>Cytophagia</taxon>
        <taxon>Cytophagales</taxon>
        <taxon>Hymenobacteraceae</taxon>
        <taxon>Pontibacter</taxon>
    </lineage>
</organism>
<feature type="binding site" evidence="15">
    <location>
        <position position="206"/>
    </location>
    <ligand>
        <name>substrate</name>
    </ligand>
</feature>
<dbReference type="InterPro" id="IPR050765">
    <property type="entry name" value="Riboflavin_Biosynth_HTPR"/>
</dbReference>
<feature type="binding site" evidence="15">
    <location>
        <position position="209"/>
    </location>
    <ligand>
        <name>substrate</name>
    </ligand>
</feature>
<dbReference type="Gene3D" id="3.40.140.10">
    <property type="entry name" value="Cytidine Deaminase, domain 2"/>
    <property type="match status" value="1"/>
</dbReference>
<dbReference type="CDD" id="cd01284">
    <property type="entry name" value="Riboflavin_deaminase-reductase"/>
    <property type="match status" value="1"/>
</dbReference>
<comment type="pathway">
    <text evidence="2 13">Cofactor biosynthesis; riboflavin biosynthesis; 5-amino-6-(D-ribitylamino)uracil from GTP: step 2/4.</text>
</comment>
<evidence type="ECO:0000256" key="4">
    <source>
        <dbReference type="ARBA" id="ARBA00005259"/>
    </source>
</evidence>
<dbReference type="SUPFAM" id="SSF53597">
    <property type="entry name" value="Dihydrofolate reductase-like"/>
    <property type="match status" value="1"/>
</dbReference>
<feature type="binding site" evidence="16">
    <location>
        <position position="86"/>
    </location>
    <ligand>
        <name>Zn(2+)</name>
        <dbReference type="ChEBI" id="CHEBI:29105"/>
        <note>catalytic</note>
    </ligand>
</feature>
<evidence type="ECO:0000256" key="3">
    <source>
        <dbReference type="ARBA" id="ARBA00004910"/>
    </source>
</evidence>
<evidence type="ECO:0000256" key="5">
    <source>
        <dbReference type="ARBA" id="ARBA00007417"/>
    </source>
</evidence>
<comment type="caution">
    <text evidence="18">The sequence shown here is derived from an EMBL/GenBank/DDBJ whole genome shotgun (WGS) entry which is preliminary data.</text>
</comment>
<dbReference type="GO" id="GO:0008270">
    <property type="term" value="F:zinc ion binding"/>
    <property type="evidence" value="ECO:0007669"/>
    <property type="project" value="InterPro"/>
</dbReference>
<feature type="binding site" evidence="15">
    <location>
        <position position="284"/>
    </location>
    <ligand>
        <name>substrate</name>
    </ligand>
</feature>
<feature type="active site" description="Proton donor" evidence="14">
    <location>
        <position position="52"/>
    </location>
</feature>
<evidence type="ECO:0000256" key="13">
    <source>
        <dbReference type="PIRNR" id="PIRNR006769"/>
    </source>
</evidence>
<keyword evidence="7 13" id="KW-0479">Metal-binding</keyword>
<dbReference type="Pfam" id="PF01872">
    <property type="entry name" value="RibD_C"/>
    <property type="match status" value="1"/>
</dbReference>
<keyword evidence="8 13" id="KW-0378">Hydrolase</keyword>
<comment type="similarity">
    <text evidence="5 13">In the C-terminal section; belongs to the HTP reductase family.</text>
</comment>
<feature type="binding site" evidence="16">
    <location>
        <position position="50"/>
    </location>
    <ligand>
        <name>Zn(2+)</name>
        <dbReference type="ChEBI" id="CHEBI:29105"/>
        <note>catalytic</note>
    </ligand>
</feature>
<keyword evidence="9 13" id="KW-0862">Zinc</keyword>
<sequence length="347" mass="39192">MSDERYMRRALDLARLGNGFTYPNPMVGCVVVHEGQIIGEGWHRAYGGPHAEVNALAAVEDKSLLPKSRVYVTLEPCSHFGKTPPCADLLVNSGVKDVVICNTDPNPLVAGRGIKKLFEAGAQVKVGVLEEEGLELNKRFFTFLSQKRPFILLKWAETADGFIAAADYKQEQISGKLAQRLVHKWRSEEQAILIGSRTALYDNPRLNTRLWTGRNPLRVVIDKNLLLPQHLHLFDKSQPTVVYNYQKQEEQESLHYVQLQEKELMLPQIMQDLHQRNVLSVMVEGGTFLLESLLQANLWDEALVFKSLHKTLPAGIKAPGIAYGQLQNVQTLSPDQLFHYRNNSFNN</sequence>
<dbReference type="PROSITE" id="PS00903">
    <property type="entry name" value="CYT_DCMP_DEAMINASES_1"/>
    <property type="match status" value="1"/>
</dbReference>
<evidence type="ECO:0000256" key="15">
    <source>
        <dbReference type="PIRSR" id="PIRSR006769-2"/>
    </source>
</evidence>
<comment type="catalytic activity">
    <reaction evidence="13">
        <text>2,5-diamino-6-hydroxy-4-(5-phosphoribosylamino)-pyrimidine + H2O + H(+) = 5-amino-6-(5-phospho-D-ribosylamino)uracil + NH4(+)</text>
        <dbReference type="Rhea" id="RHEA:21868"/>
        <dbReference type="ChEBI" id="CHEBI:15377"/>
        <dbReference type="ChEBI" id="CHEBI:15378"/>
        <dbReference type="ChEBI" id="CHEBI:28938"/>
        <dbReference type="ChEBI" id="CHEBI:58453"/>
        <dbReference type="ChEBI" id="CHEBI:58614"/>
        <dbReference type="EC" id="3.5.4.26"/>
    </reaction>
</comment>
<feature type="binding site" evidence="15">
    <location>
        <position position="198"/>
    </location>
    <ligand>
        <name>NADP(+)</name>
        <dbReference type="ChEBI" id="CHEBI:58349"/>
    </ligand>
</feature>
<proteinExistence type="inferred from homology"/>
<dbReference type="EMBL" id="QRGR01000020">
    <property type="protein sequence ID" value="RDV13811.1"/>
    <property type="molecule type" value="Genomic_DNA"/>
</dbReference>
<evidence type="ECO:0000256" key="7">
    <source>
        <dbReference type="ARBA" id="ARBA00022723"/>
    </source>
</evidence>
<dbReference type="InterPro" id="IPR002125">
    <property type="entry name" value="CMP_dCMP_dom"/>
</dbReference>
<feature type="binding site" evidence="15">
    <location>
        <begin position="286"/>
        <end position="292"/>
    </location>
    <ligand>
        <name>NADP(+)</name>
        <dbReference type="ChEBI" id="CHEBI:58349"/>
    </ligand>
</feature>
<evidence type="ECO:0000256" key="11">
    <source>
        <dbReference type="ARBA" id="ARBA00023002"/>
    </source>
</evidence>
<dbReference type="InterPro" id="IPR016193">
    <property type="entry name" value="Cytidine_deaminase-like"/>
</dbReference>
<dbReference type="RefSeq" id="WP_115566859.1">
    <property type="nucleotide sequence ID" value="NZ_QRGR01000020.1"/>
</dbReference>
<comment type="similarity">
    <text evidence="4 13">In the N-terminal section; belongs to the cytidine and deoxycytidylate deaminase family.</text>
</comment>
<gene>
    <name evidence="18" type="primary">ribD</name>
    <name evidence="18" type="ORF">DXT99_17415</name>
</gene>
<name>A0A3D8L8R8_9BACT</name>
<comment type="function">
    <text evidence="1 13">Converts 2,5-diamino-6-(ribosylamino)-4(3h)-pyrimidinone 5'-phosphate into 5-amino-6-(ribosylamino)-2,4(1h,3h)-pyrimidinedione 5'-phosphate.</text>
</comment>
<dbReference type="Gene3D" id="3.40.430.10">
    <property type="entry name" value="Dihydrofolate Reductase, subunit A"/>
    <property type="match status" value="1"/>
</dbReference>
<keyword evidence="12" id="KW-0511">Multifunctional enzyme</keyword>
<evidence type="ECO:0000259" key="17">
    <source>
        <dbReference type="PROSITE" id="PS51747"/>
    </source>
</evidence>
<feature type="binding site" evidence="15">
    <location>
        <position position="202"/>
    </location>
    <ligand>
        <name>NADP(+)</name>
        <dbReference type="ChEBI" id="CHEBI:58349"/>
    </ligand>
</feature>
<dbReference type="Pfam" id="PF00383">
    <property type="entry name" value="dCMP_cyt_deam_1"/>
    <property type="match status" value="1"/>
</dbReference>
<feature type="binding site" evidence="15">
    <location>
        <position position="156"/>
    </location>
    <ligand>
        <name>NADP(+)</name>
        <dbReference type="ChEBI" id="CHEBI:58349"/>
    </ligand>
</feature>
<keyword evidence="10 13" id="KW-0521">NADP</keyword>
<feature type="binding site" evidence="15">
    <location>
        <position position="186"/>
    </location>
    <ligand>
        <name>substrate</name>
    </ligand>
</feature>
<keyword evidence="19" id="KW-1185">Reference proteome</keyword>
<dbReference type="UniPathway" id="UPA00275">
    <property type="reaction ID" value="UER00401"/>
</dbReference>